<dbReference type="InterPro" id="IPR052893">
    <property type="entry name" value="TCS_response_regulator"/>
</dbReference>
<dbReference type="InterPro" id="IPR001789">
    <property type="entry name" value="Sig_transdc_resp-reg_receiver"/>
</dbReference>
<protein>
    <recommendedName>
        <fullName evidence="2">Response regulatory domain-containing protein</fullName>
    </recommendedName>
</protein>
<dbReference type="SMART" id="SM00448">
    <property type="entry name" value="REC"/>
    <property type="match status" value="1"/>
</dbReference>
<sequence>MTGSKKKSVNLLLVEDNPGDEYLVRKALSNTEDAFNIYQMHSGEDVLDFLKNRQLHPFPRPDIILLDLHLPGISGHDVLRVIKQDRDMQEIPVLVMTNSLNKMDLIKSYKNFASGYISKSFEYEKFENSLLKALDYWVEAVILPTSD</sequence>
<proteinExistence type="predicted"/>
<dbReference type="STRING" id="1414854.GQ61_06965"/>
<evidence type="ECO:0000256" key="1">
    <source>
        <dbReference type="PROSITE-ProRule" id="PRU00169"/>
    </source>
</evidence>
<keyword evidence="1" id="KW-0597">Phosphoprotein</keyword>
<dbReference type="GO" id="GO:0000160">
    <property type="term" value="P:phosphorelay signal transduction system"/>
    <property type="evidence" value="ECO:0007669"/>
    <property type="project" value="InterPro"/>
</dbReference>
<dbReference type="AlphaFoldDB" id="A0A1W6N5L2"/>
<dbReference type="PROSITE" id="PS50110">
    <property type="entry name" value="RESPONSE_REGULATORY"/>
    <property type="match status" value="1"/>
</dbReference>
<dbReference type="PANTHER" id="PTHR44520:SF2">
    <property type="entry name" value="RESPONSE REGULATOR RCP1"/>
    <property type="match status" value="1"/>
</dbReference>
<dbReference type="EMBL" id="CP008743">
    <property type="protein sequence ID" value="ARN85072.1"/>
    <property type="molecule type" value="Genomic_DNA"/>
</dbReference>
<feature type="modified residue" description="4-aspartylphosphate" evidence="1">
    <location>
        <position position="67"/>
    </location>
</feature>
<feature type="domain" description="Response regulatory" evidence="2">
    <location>
        <begin position="10"/>
        <end position="134"/>
    </location>
</feature>
<dbReference type="Pfam" id="PF00072">
    <property type="entry name" value="Response_reg"/>
    <property type="match status" value="1"/>
</dbReference>
<dbReference type="KEGG" id="naf:GQ61_06965"/>
<evidence type="ECO:0000313" key="3">
    <source>
        <dbReference type="EMBL" id="ARN85072.1"/>
    </source>
</evidence>
<dbReference type="Proteomes" id="UP000237351">
    <property type="component" value="Chromosome"/>
</dbReference>
<organism evidence="3 4">
    <name type="scientific">Candidatus Nucleicultrix amoebiphila FS5</name>
    <dbReference type="NCBI Taxonomy" id="1414854"/>
    <lineage>
        <taxon>Bacteria</taxon>
        <taxon>Pseudomonadati</taxon>
        <taxon>Pseudomonadota</taxon>
        <taxon>Alphaproteobacteria</taxon>
        <taxon>Holosporales</taxon>
        <taxon>Candidatus Nucleicultricaceae</taxon>
        <taxon>Candidatus Nucleicultrix</taxon>
    </lineage>
</organism>
<dbReference type="SUPFAM" id="SSF52172">
    <property type="entry name" value="CheY-like"/>
    <property type="match status" value="1"/>
</dbReference>
<accession>A0A1W6N5L2</accession>
<name>A0A1W6N5L2_9PROT</name>
<dbReference type="PANTHER" id="PTHR44520">
    <property type="entry name" value="RESPONSE REGULATOR RCP1-RELATED"/>
    <property type="match status" value="1"/>
</dbReference>
<evidence type="ECO:0000313" key="4">
    <source>
        <dbReference type="Proteomes" id="UP000237351"/>
    </source>
</evidence>
<evidence type="ECO:0000259" key="2">
    <source>
        <dbReference type="PROSITE" id="PS50110"/>
    </source>
</evidence>
<dbReference type="CDD" id="cd17557">
    <property type="entry name" value="REC_Rcp-like"/>
    <property type="match status" value="1"/>
</dbReference>
<dbReference type="Gene3D" id="3.40.50.2300">
    <property type="match status" value="1"/>
</dbReference>
<keyword evidence="4" id="KW-1185">Reference proteome</keyword>
<dbReference type="InterPro" id="IPR011006">
    <property type="entry name" value="CheY-like_superfamily"/>
</dbReference>
<reference evidence="3 4" key="1">
    <citation type="submission" date="2014-06" db="EMBL/GenBank/DDBJ databases">
        <title>The genome of the endonuclear symbiont Nucleicultrix amoebiphila.</title>
        <authorList>
            <person name="Schulz F."/>
            <person name="Horn M."/>
        </authorList>
    </citation>
    <scope>NUCLEOTIDE SEQUENCE [LARGE SCALE GENOMIC DNA]</scope>
    <source>
        <strain evidence="3 4">FS5</strain>
    </source>
</reference>
<gene>
    <name evidence="3" type="ORF">GQ61_06965</name>
</gene>